<dbReference type="GO" id="GO:0031625">
    <property type="term" value="F:ubiquitin protein ligase binding"/>
    <property type="evidence" value="ECO:0007669"/>
    <property type="project" value="TreeGrafter"/>
</dbReference>
<feature type="domain" description="N-acetyltransferase" evidence="2">
    <location>
        <begin position="973"/>
        <end position="1118"/>
    </location>
</feature>
<dbReference type="RefSeq" id="XP_026631763.1">
    <property type="nucleotide sequence ID" value="XM_026768634.1"/>
</dbReference>
<dbReference type="InterPro" id="IPR016181">
    <property type="entry name" value="Acyl_CoA_acyltransferase"/>
</dbReference>
<evidence type="ECO:0000313" key="4">
    <source>
        <dbReference type="Proteomes" id="UP000253729"/>
    </source>
</evidence>
<accession>A0A3F3QHT2</accession>
<protein>
    <recommendedName>
        <fullName evidence="2">N-acetyltransferase domain-containing protein</fullName>
    </recommendedName>
</protein>
<feature type="compositionally biased region" description="Low complexity" evidence="1">
    <location>
        <begin position="146"/>
        <end position="171"/>
    </location>
</feature>
<feature type="region of interest" description="Disordered" evidence="1">
    <location>
        <begin position="317"/>
        <end position="348"/>
    </location>
</feature>
<dbReference type="GO" id="GO:0016747">
    <property type="term" value="F:acyltransferase activity, transferring groups other than amino-acyl groups"/>
    <property type="evidence" value="ECO:0007669"/>
    <property type="project" value="InterPro"/>
</dbReference>
<dbReference type="GO" id="GO:0030674">
    <property type="term" value="F:protein-macromolecule adaptor activity"/>
    <property type="evidence" value="ECO:0007669"/>
    <property type="project" value="TreeGrafter"/>
</dbReference>
<dbReference type="GeneID" id="38136990"/>
<dbReference type="Gene3D" id="2.60.40.640">
    <property type="match status" value="1"/>
</dbReference>
<dbReference type="Pfam" id="PF13508">
    <property type="entry name" value="Acetyltransf_7"/>
    <property type="match status" value="1"/>
</dbReference>
<dbReference type="Pfam" id="PF02752">
    <property type="entry name" value="Arrestin_C"/>
    <property type="match status" value="1"/>
</dbReference>
<feature type="compositionally biased region" description="Low complexity" evidence="1">
    <location>
        <begin position="695"/>
        <end position="709"/>
    </location>
</feature>
<dbReference type="InterPro" id="IPR014752">
    <property type="entry name" value="Arrestin-like_C"/>
</dbReference>
<evidence type="ECO:0000313" key="3">
    <source>
        <dbReference type="EMBL" id="RDH38741.1"/>
    </source>
</evidence>
<feature type="region of interest" description="Disordered" evidence="1">
    <location>
        <begin position="97"/>
        <end position="116"/>
    </location>
</feature>
<feature type="region of interest" description="Disordered" evidence="1">
    <location>
        <begin position="669"/>
        <end position="758"/>
    </location>
</feature>
<dbReference type="InterPro" id="IPR000182">
    <property type="entry name" value="GNAT_dom"/>
</dbReference>
<evidence type="ECO:0000256" key="1">
    <source>
        <dbReference type="SAM" id="MobiDB-lite"/>
    </source>
</evidence>
<dbReference type="PANTHER" id="PTHR11188:SF174">
    <property type="entry name" value="ARRESTIN-RELATED TRAFFICKING ADAPTER 10-RELATED"/>
    <property type="match status" value="1"/>
</dbReference>
<dbReference type="InterPro" id="IPR011022">
    <property type="entry name" value="Arrestin_C-like"/>
</dbReference>
<dbReference type="PROSITE" id="PS51186">
    <property type="entry name" value="GNAT"/>
    <property type="match status" value="1"/>
</dbReference>
<dbReference type="SMART" id="SM01017">
    <property type="entry name" value="Arrestin_C"/>
    <property type="match status" value="1"/>
</dbReference>
<proteinExistence type="predicted"/>
<keyword evidence="4" id="KW-1185">Reference proteome</keyword>
<dbReference type="EMBL" id="KZ852033">
    <property type="protein sequence ID" value="RDH38741.1"/>
    <property type="molecule type" value="Genomic_DNA"/>
</dbReference>
<feature type="compositionally biased region" description="Polar residues" evidence="1">
    <location>
        <begin position="672"/>
        <end position="681"/>
    </location>
</feature>
<dbReference type="PANTHER" id="PTHR11188">
    <property type="entry name" value="ARRESTIN DOMAIN CONTAINING PROTEIN"/>
    <property type="match status" value="1"/>
</dbReference>
<sequence length="1153" mass="128753">MTTHISHLEQDLSGSVTTTTSAVSHLSCGAPDSVPIFHSLLRFRSDHRRSLETSSVVGDSVAIEQVPRPGHRRRASILSKLAGPRENAKRFLRLGTPIHPTTTLTPPTPSMPETHRPRPVSEIFLSPDDAQMLSSTGLRTGRLRSHSSSTVSASQPSPISAQPAIPAADPSVPFPTLRNEKIVATGSGITVGVALTEPVLFLQGYDHNDPSTKKSAILRGQLHLKITKSVKVKKISICFRGHAQTDWPDGMHPPIVLPPGGVITNALSHVGIPPKKVHFHDKKDLVTHGVMYFNHGDTALMQNDYGAHFYQHAKPVTSVTGKDGPTTSTRELLSKTGSATSLGQNGQLTTKDLKRLSLQSNHSRSFGKNDAPPPPVHTQSNYRLFPVGDYLYSFEFPIDGSLPETIKTDLGSVRYDIEAIVERAGAFRPNLLGTLEVPVIRTPAEGSLEQVEPIAISRNWEDQLHYDIVISGKSFPLGSQVPIAFKLTPLAKVECHRIKVYVTENIQHWTADKSVHRFQPAKKVLLFEKRADSASTSTYPGSSMRVMAGGGIDWDRRAAAARGEEIVDRNRTNLLGNLSSDAGVGPTEMEFNVQLPSCQEMRNRDESQRLHFDTTYENIQINHWIKIVLRLSKVDERDSGKRRHFEISIDSPFHLLSCKATQANIYLPAYTSPDSEPQPQAQEYECGCPGAPPVNRNGSRNGSSRQSLSSDRDEVPLGGAVARSFTNGSGGLARPPQAHLADEPTDRNPAPRPMHLLRAPSFAPPAFEEVPPPPPLVTPPPEYNTIVGDNDRESVLQDYFSRLSFYEEHADDDRGRGRVDVPLTPGGRVNRSMDVPREWIPAVADTADAWIKLYFHFTIGLIPLPCVNTKGLELHYLTIERKIREKEEQSRMPIKVTDLTEADIPAAIEIIQTAFAEDPYFKWVFDAENFNKQRNHDSLAVRCRWGINNAIFQVAKDTSTTTEAGKEGDERVVGVSCWLPPQPPHTPETWYSWTQSWLLSWRQMLNNVWHFGRGGLRTNRYWIWKERQHEAQSQIWDDPKGYYFCNIVAVRPDCQGLGVGRKLFEAVTDRADQEGVKCYLESSRNVPNVQIYEKMGFEMRKEMECRDGGDVCMFLWKGRRRREVVGETGVLHQMANLRQLYCMVREPKSKSEQ</sequence>
<dbReference type="Gene3D" id="3.40.630.30">
    <property type="match status" value="1"/>
</dbReference>
<name>A0A3F3QHT2_9EURO</name>
<dbReference type="SUPFAM" id="SSF55729">
    <property type="entry name" value="Acyl-CoA N-acyltransferases (Nat)"/>
    <property type="match status" value="1"/>
</dbReference>
<organism evidence="3 4">
    <name type="scientific">Aspergillus welwitschiae</name>
    <dbReference type="NCBI Taxonomy" id="1341132"/>
    <lineage>
        <taxon>Eukaryota</taxon>
        <taxon>Fungi</taxon>
        <taxon>Dikarya</taxon>
        <taxon>Ascomycota</taxon>
        <taxon>Pezizomycotina</taxon>
        <taxon>Eurotiomycetes</taxon>
        <taxon>Eurotiomycetidae</taxon>
        <taxon>Eurotiales</taxon>
        <taxon>Aspergillaceae</taxon>
        <taxon>Aspergillus</taxon>
        <taxon>Aspergillus subgen. Circumdati</taxon>
    </lineage>
</organism>
<dbReference type="InterPro" id="IPR050357">
    <property type="entry name" value="Arrestin_domain-protein"/>
</dbReference>
<evidence type="ECO:0000259" key="2">
    <source>
        <dbReference type="PROSITE" id="PS51186"/>
    </source>
</evidence>
<dbReference type="CDD" id="cd04301">
    <property type="entry name" value="NAT_SF"/>
    <property type="match status" value="1"/>
</dbReference>
<feature type="region of interest" description="Disordered" evidence="1">
    <location>
        <begin position="139"/>
        <end position="171"/>
    </location>
</feature>
<gene>
    <name evidence="3" type="ORF">BDQ94DRAFT_156553</name>
</gene>
<reference evidence="3 4" key="1">
    <citation type="submission" date="2018-07" db="EMBL/GenBank/DDBJ databases">
        <title>The genomes of Aspergillus section Nigri reveals drivers in fungal speciation.</title>
        <authorList>
            <consortium name="DOE Joint Genome Institute"/>
            <person name="Vesth T.C."/>
            <person name="Nybo J."/>
            <person name="Theobald S."/>
            <person name="Brandl J."/>
            <person name="Frisvad J.C."/>
            <person name="Nielsen K.F."/>
            <person name="Lyhne E.K."/>
            <person name="Kogle M.E."/>
            <person name="Kuo A."/>
            <person name="Riley R."/>
            <person name="Clum A."/>
            <person name="Nolan M."/>
            <person name="Lipzen A."/>
            <person name="Salamov A."/>
            <person name="Henrissat B."/>
            <person name="Wiebenga A."/>
            <person name="De vries R.P."/>
            <person name="Grigoriev I.V."/>
            <person name="Mortensen U.H."/>
            <person name="Andersen M.R."/>
            <person name="Baker S.E."/>
        </authorList>
    </citation>
    <scope>NUCLEOTIDE SEQUENCE [LARGE SCALE GENOMIC DNA]</scope>
    <source>
        <strain evidence="3 4">CBS 139.54b</strain>
    </source>
</reference>
<dbReference type="GO" id="GO:0005829">
    <property type="term" value="C:cytosol"/>
    <property type="evidence" value="ECO:0007669"/>
    <property type="project" value="TreeGrafter"/>
</dbReference>
<dbReference type="AlphaFoldDB" id="A0A3F3QHT2"/>
<dbReference type="STRING" id="1341132.A0A3F3QHT2"/>
<dbReference type="GO" id="GO:0070086">
    <property type="term" value="P:ubiquitin-dependent endocytosis"/>
    <property type="evidence" value="ECO:0007669"/>
    <property type="project" value="TreeGrafter"/>
</dbReference>
<dbReference type="Proteomes" id="UP000253729">
    <property type="component" value="Unassembled WGS sequence"/>
</dbReference>